<evidence type="ECO:0000256" key="7">
    <source>
        <dbReference type="ARBA" id="ARBA00022840"/>
    </source>
</evidence>
<evidence type="ECO:0000256" key="8">
    <source>
        <dbReference type="ARBA" id="ARBA00032554"/>
    </source>
</evidence>
<evidence type="ECO:0000313" key="12">
    <source>
        <dbReference type="EMBL" id="OKH13517.1"/>
    </source>
</evidence>
<evidence type="ECO:0000256" key="9">
    <source>
        <dbReference type="HAMAP-Rule" id="MF_00061"/>
    </source>
</evidence>
<dbReference type="GO" id="GO:0005524">
    <property type="term" value="F:ATP binding"/>
    <property type="evidence" value="ECO:0007669"/>
    <property type="project" value="UniProtKB-UniRule"/>
</dbReference>
<dbReference type="AlphaFoldDB" id="A0A1U7GYL3"/>
<accession>A0A1U7GYL3</accession>
<evidence type="ECO:0000256" key="5">
    <source>
        <dbReference type="ARBA" id="ARBA00022741"/>
    </source>
</evidence>
<dbReference type="Pfam" id="PF08544">
    <property type="entry name" value="GHMP_kinases_C"/>
    <property type="match status" value="1"/>
</dbReference>
<dbReference type="PANTHER" id="PTHR43527:SF2">
    <property type="entry name" value="4-DIPHOSPHOCYTIDYL-2-C-METHYL-D-ERYTHRITOL KINASE, CHLOROPLASTIC"/>
    <property type="match status" value="1"/>
</dbReference>
<dbReference type="HAMAP" id="MF_00061">
    <property type="entry name" value="IspE"/>
    <property type="match status" value="1"/>
</dbReference>
<protein>
    <recommendedName>
        <fullName evidence="3 9">4-diphosphocytidyl-2-C-methyl-D-erythritol kinase</fullName>
        <shortName evidence="9">CMK</shortName>
        <ecNumber evidence="2 9">2.7.1.148</ecNumber>
    </recommendedName>
    <alternativeName>
        <fullName evidence="8 9">4-(cytidine-5'-diphospho)-2-C-methyl-D-erythritol kinase</fullName>
    </alternativeName>
</protein>
<evidence type="ECO:0000259" key="10">
    <source>
        <dbReference type="Pfam" id="PF00288"/>
    </source>
</evidence>
<dbReference type="InterPro" id="IPR020568">
    <property type="entry name" value="Ribosomal_Su5_D2-typ_SF"/>
</dbReference>
<dbReference type="GO" id="GO:0050515">
    <property type="term" value="F:4-(cytidine 5'-diphospho)-2-C-methyl-D-erythritol kinase activity"/>
    <property type="evidence" value="ECO:0007669"/>
    <property type="project" value="UniProtKB-UniRule"/>
</dbReference>
<dbReference type="GO" id="GO:0016114">
    <property type="term" value="P:terpenoid biosynthetic process"/>
    <property type="evidence" value="ECO:0007669"/>
    <property type="project" value="UniProtKB-UniRule"/>
</dbReference>
<evidence type="ECO:0000256" key="6">
    <source>
        <dbReference type="ARBA" id="ARBA00022777"/>
    </source>
</evidence>
<gene>
    <name evidence="9" type="primary">ispE</name>
    <name evidence="12" type="ORF">NIES592_12800</name>
</gene>
<keyword evidence="13" id="KW-1185">Reference proteome</keyword>
<feature type="domain" description="GHMP kinase N-terminal" evidence="10">
    <location>
        <begin position="67"/>
        <end position="149"/>
    </location>
</feature>
<dbReference type="NCBIfam" id="TIGR00154">
    <property type="entry name" value="ispE"/>
    <property type="match status" value="1"/>
</dbReference>
<dbReference type="RefSeq" id="WP_073555946.1">
    <property type="nucleotide sequence ID" value="NZ_MRCA01000006.1"/>
</dbReference>
<dbReference type="Gene3D" id="3.30.70.890">
    <property type="entry name" value="GHMP kinase, C-terminal domain"/>
    <property type="match status" value="1"/>
</dbReference>
<proteinExistence type="inferred from homology"/>
<sequence>MRSYTLIAPAKINLYLEIIGDRPDGYHELAMILQSISLADQIEIHAGSTDNLRVRCNHPQVPTDKSNLAYRAAELMAAEFPDAYAKYGGVDITITKRIPVAAGLAGGSTNAAAVLVGIDLLWNLGLTQSELEELGAILGSDVPFCVAGGTAIATGRGEQLSTLAGLNNIYIVLAKYRSLEVSTAWAYKAYRASFGSSYIKDKESLAARADAVHSGGMVKAILHQDVKEIAERLHNDLEKVVLPAYPQVMQLREIFASQENVLGTMMSGSGPSVFALCQSKQQAEQVKQRLREAIPDEDLELFVTEFVTHGIKIAS</sequence>
<dbReference type="PANTHER" id="PTHR43527">
    <property type="entry name" value="4-DIPHOSPHOCYTIDYL-2-C-METHYL-D-ERYTHRITOL KINASE, CHLOROPLASTIC"/>
    <property type="match status" value="1"/>
</dbReference>
<dbReference type="SUPFAM" id="SSF55060">
    <property type="entry name" value="GHMP Kinase, C-terminal domain"/>
    <property type="match status" value="1"/>
</dbReference>
<evidence type="ECO:0000256" key="1">
    <source>
        <dbReference type="ARBA" id="ARBA00009684"/>
    </source>
</evidence>
<keyword evidence="6 9" id="KW-0418">Kinase</keyword>
<keyword evidence="5 9" id="KW-0547">Nucleotide-binding</keyword>
<comment type="pathway">
    <text evidence="9">Isoprenoid biosynthesis; isopentenyl diphosphate biosynthesis via DXP pathway; isopentenyl diphosphate from 1-deoxy-D-xylulose 5-phosphate: step 3/6.</text>
</comment>
<evidence type="ECO:0000256" key="2">
    <source>
        <dbReference type="ARBA" id="ARBA00012052"/>
    </source>
</evidence>
<evidence type="ECO:0000256" key="3">
    <source>
        <dbReference type="ARBA" id="ARBA00017473"/>
    </source>
</evidence>
<dbReference type="SUPFAM" id="SSF54211">
    <property type="entry name" value="Ribosomal protein S5 domain 2-like"/>
    <property type="match status" value="1"/>
</dbReference>
<dbReference type="InterPro" id="IPR036554">
    <property type="entry name" value="GHMP_kinase_C_sf"/>
</dbReference>
<dbReference type="InterPro" id="IPR014721">
    <property type="entry name" value="Ribsml_uS5_D2-typ_fold_subgr"/>
</dbReference>
<name>A0A1U7GYL3_9CYAN</name>
<dbReference type="Proteomes" id="UP000186391">
    <property type="component" value="Unassembled WGS sequence"/>
</dbReference>
<feature type="domain" description="GHMP kinase C-terminal" evidence="11">
    <location>
        <begin position="217"/>
        <end position="294"/>
    </location>
</feature>
<dbReference type="PIRSF" id="PIRSF010376">
    <property type="entry name" value="IspE"/>
    <property type="match status" value="1"/>
</dbReference>
<evidence type="ECO:0000256" key="4">
    <source>
        <dbReference type="ARBA" id="ARBA00022679"/>
    </source>
</evidence>
<organism evidence="12 13">
    <name type="scientific">Fischerella major NIES-592</name>
    <dbReference type="NCBI Taxonomy" id="210994"/>
    <lineage>
        <taxon>Bacteria</taxon>
        <taxon>Bacillati</taxon>
        <taxon>Cyanobacteriota</taxon>
        <taxon>Cyanophyceae</taxon>
        <taxon>Nostocales</taxon>
        <taxon>Hapalosiphonaceae</taxon>
        <taxon>Fischerella</taxon>
    </lineage>
</organism>
<reference evidence="12 13" key="1">
    <citation type="submission" date="2016-11" db="EMBL/GenBank/DDBJ databases">
        <title>Draft Genome Sequences of Nine Cyanobacterial Strains from Diverse Habitats.</title>
        <authorList>
            <person name="Zhu T."/>
            <person name="Hou S."/>
            <person name="Lu X."/>
            <person name="Hess W.R."/>
        </authorList>
    </citation>
    <scope>NUCLEOTIDE SEQUENCE [LARGE SCALE GENOMIC DNA]</scope>
    <source>
        <strain evidence="12 13">NIES-592</strain>
    </source>
</reference>
<dbReference type="InterPro" id="IPR013750">
    <property type="entry name" value="GHMP_kinase_C_dom"/>
</dbReference>
<dbReference type="UniPathway" id="UPA00056">
    <property type="reaction ID" value="UER00094"/>
</dbReference>
<comment type="function">
    <text evidence="9">Catalyzes the phosphorylation of the position 2 hydroxy group of 4-diphosphocytidyl-2C-methyl-D-erythritol.</text>
</comment>
<dbReference type="Pfam" id="PF00288">
    <property type="entry name" value="GHMP_kinases_N"/>
    <property type="match status" value="1"/>
</dbReference>
<dbReference type="GO" id="GO:0019288">
    <property type="term" value="P:isopentenyl diphosphate biosynthetic process, methylerythritol 4-phosphate pathway"/>
    <property type="evidence" value="ECO:0007669"/>
    <property type="project" value="UniProtKB-UniRule"/>
</dbReference>
<feature type="active site" evidence="9">
    <location>
        <position position="141"/>
    </location>
</feature>
<evidence type="ECO:0000259" key="11">
    <source>
        <dbReference type="Pfam" id="PF08544"/>
    </source>
</evidence>
<feature type="binding site" evidence="9">
    <location>
        <begin position="99"/>
        <end position="109"/>
    </location>
    <ligand>
        <name>ATP</name>
        <dbReference type="ChEBI" id="CHEBI:30616"/>
    </ligand>
</feature>
<dbReference type="OrthoDB" id="9809438at2"/>
<keyword evidence="4 9" id="KW-0808">Transferase</keyword>
<keyword evidence="9" id="KW-0414">Isoprene biosynthesis</keyword>
<dbReference type="EC" id="2.7.1.148" evidence="2 9"/>
<comment type="similarity">
    <text evidence="1 9">Belongs to the GHMP kinase family. IspE subfamily.</text>
</comment>
<dbReference type="Gene3D" id="3.30.230.10">
    <property type="match status" value="1"/>
</dbReference>
<evidence type="ECO:0000313" key="13">
    <source>
        <dbReference type="Proteomes" id="UP000186391"/>
    </source>
</evidence>
<dbReference type="InterPro" id="IPR004424">
    <property type="entry name" value="IspE"/>
</dbReference>
<dbReference type="InterPro" id="IPR006204">
    <property type="entry name" value="GHMP_kinase_N_dom"/>
</dbReference>
<comment type="catalytic activity">
    <reaction evidence="9">
        <text>4-CDP-2-C-methyl-D-erythritol + ATP = 4-CDP-2-C-methyl-D-erythritol 2-phosphate + ADP + H(+)</text>
        <dbReference type="Rhea" id="RHEA:18437"/>
        <dbReference type="ChEBI" id="CHEBI:15378"/>
        <dbReference type="ChEBI" id="CHEBI:30616"/>
        <dbReference type="ChEBI" id="CHEBI:57823"/>
        <dbReference type="ChEBI" id="CHEBI:57919"/>
        <dbReference type="ChEBI" id="CHEBI:456216"/>
        <dbReference type="EC" id="2.7.1.148"/>
    </reaction>
</comment>
<comment type="caution">
    <text evidence="12">The sequence shown here is derived from an EMBL/GenBank/DDBJ whole genome shotgun (WGS) entry which is preliminary data.</text>
</comment>
<feature type="active site" evidence="9">
    <location>
        <position position="11"/>
    </location>
</feature>
<keyword evidence="7 9" id="KW-0067">ATP-binding</keyword>
<dbReference type="EMBL" id="MRCA01000006">
    <property type="protein sequence ID" value="OKH13517.1"/>
    <property type="molecule type" value="Genomic_DNA"/>
</dbReference>